<feature type="domain" description="Beta-mannosidase-like galactose-binding" evidence="4">
    <location>
        <begin position="1055"/>
        <end position="1126"/>
    </location>
</feature>
<dbReference type="Gene3D" id="2.60.120.260">
    <property type="entry name" value="Galactose-binding domain-like"/>
    <property type="match status" value="2"/>
</dbReference>
<keyword evidence="2 5" id="KW-0378">Hydrolase</keyword>
<keyword evidence="6" id="KW-1185">Reference proteome</keyword>
<comment type="caution">
    <text evidence="5">The sequence shown here is derived from an EMBL/GenBank/DDBJ whole genome shotgun (WGS) entry which is preliminary data.</text>
</comment>
<sequence length="1173" mass="131443">MSELNFQIDRRGVCLGRLFVLIFTFFIFNKNLSLAQTKTGLSTIIPQTEKSIKDSKPWVFWYWMQAAVSKEGITADLEAMKKAGIGGAYLMPIKGATNPPIFTPVVEQLSPLWWEMVKHAMSEAARLNLEMGMHVSDGFALAGGPWITPALSMQKVVSSKLNIKGNQHIDIQLPQPEKNENYYQDIAVYAFPSLTGTGQSTKSIVPVVTSSKADVNPQFLVKEGNKEGFKSDEPCWIQYAFEKPFICRTVVVKTGGNNYQAQRLLIEVSDDGKNFRSIGRLDSPRHGWQDTDTDITHAITPTTAKYFRFVYDKTGTEPGAEDLDAAKWKPSFKTIGIELSAEPVIHQFEGKAAEVWRISKASTAEQLADSICVPQQKVINISDKVTADGRLTWDVPAGSWTILRIGHTSTGHTNATGGAGKGLECDKFNPEAIKLQFDKWFGEAQRQLGSELSKKALKVFHVDSWECGSQNWSPVFREEFRKRRGYDLLPYLPIVAGIPVENAAFSEKFLYDFRQTVSELVVDTFYKTLADLAKEKGVKFSAESVAPTMTSDGLAHYKLVDVPMGEFWLNSPTHDKPNDMLDAISAGHIYGKPTIQAEAFTTLRMTWNEHPAMLKTLQDRNYALGINKLVYHVFMHNPWLDRKPGMTLDGVGLYFQRDQTWWKAGKAWVDYAQRCQSLLQKGFPVADLAVFIGDEIPRRSVLPDRLVPTLTGLFGKEVVEQEAKRLKNEGQPLRQIPTSVTHSANMADPEKWVNALRGYAYDSFNPDALLNTAKVKNGKVIFGDGTSYSVLILPKKHAMTPNANTMSAQTAEKLLALVNDGATLIIGDKPEIEAGTKSSKSLENFAKQCWEGDFEVMMDGTDKIFYKNVGKGKVVKSPFEANTLAKLGIEQDVNVKDEQGNYAKGIAWTHRKASDLELYFLANQQNTERVLHFSLRANGKSIKLYDAVSDKTFLPTSWKVENGRTVLTLKLEANASVFVIFKNSFDNFSKVVNVKVSVDKAKNWQEFKAIQTLDKVWKVDFEHSKTNQRITKTFEKLSDWTVNTDSLIRYYAGTANYHQSFEVSSFPKKNQEIWLDLGKVANLAEVKVNGIACGIVWTTPYRLDISKALKIGKNEFSIEVTNTWANRLIGDMLLPENQRTTKTTAPMKYLETKTLYESGLIGPVKLLQSEGNE</sequence>
<gene>
    <name evidence="5" type="ORF">VB798_09195</name>
</gene>
<organism evidence="5 6">
    <name type="scientific">Arcicella lustrica</name>
    <dbReference type="NCBI Taxonomy" id="2984196"/>
    <lineage>
        <taxon>Bacteria</taxon>
        <taxon>Pseudomonadati</taxon>
        <taxon>Bacteroidota</taxon>
        <taxon>Cytophagia</taxon>
        <taxon>Cytophagales</taxon>
        <taxon>Flectobacillaceae</taxon>
        <taxon>Arcicella</taxon>
    </lineage>
</organism>
<keyword evidence="3" id="KW-0472">Membrane</keyword>
<reference evidence="5 6" key="1">
    <citation type="submission" date="2023-12" db="EMBL/GenBank/DDBJ databases">
        <title>Novel species of the genus Arcicella isolated from rivers.</title>
        <authorList>
            <person name="Lu H."/>
        </authorList>
    </citation>
    <scope>NUCLEOTIDE SEQUENCE [LARGE SCALE GENOMIC DNA]</scope>
    <source>
        <strain evidence="5 6">DC25W</strain>
    </source>
</reference>
<dbReference type="SUPFAM" id="SSF49785">
    <property type="entry name" value="Galactose-binding domain-like"/>
    <property type="match status" value="2"/>
</dbReference>
<dbReference type="InterPro" id="IPR008979">
    <property type="entry name" value="Galactose-bd-like_sf"/>
</dbReference>
<evidence type="ECO:0000313" key="5">
    <source>
        <dbReference type="EMBL" id="MEA5426746.1"/>
    </source>
</evidence>
<protein>
    <submittedName>
        <fullName evidence="5">Glycosyl hydrolase</fullName>
    </submittedName>
</protein>
<keyword evidence="1" id="KW-0732">Signal</keyword>
<evidence type="ECO:0000313" key="6">
    <source>
        <dbReference type="Proteomes" id="UP001302222"/>
    </source>
</evidence>
<feature type="transmembrane region" description="Helical" evidence="3">
    <location>
        <begin position="12"/>
        <end position="28"/>
    </location>
</feature>
<evidence type="ECO:0000256" key="3">
    <source>
        <dbReference type="SAM" id="Phobius"/>
    </source>
</evidence>
<dbReference type="Pfam" id="PF22666">
    <property type="entry name" value="Glyco_hydro_2_N2"/>
    <property type="match status" value="1"/>
</dbReference>
<dbReference type="RefSeq" id="WP_323258172.1">
    <property type="nucleotide sequence ID" value="NZ_JAYGIM010000006.1"/>
</dbReference>
<dbReference type="EMBL" id="JAYGIM010000006">
    <property type="protein sequence ID" value="MEA5426746.1"/>
    <property type="molecule type" value="Genomic_DNA"/>
</dbReference>
<proteinExistence type="predicted"/>
<evidence type="ECO:0000256" key="1">
    <source>
        <dbReference type="ARBA" id="ARBA00022729"/>
    </source>
</evidence>
<name>A0ABU5SHK1_9BACT</name>
<dbReference type="Proteomes" id="UP001302222">
    <property type="component" value="Unassembled WGS sequence"/>
</dbReference>
<dbReference type="PANTHER" id="PTHR43817">
    <property type="entry name" value="GLYCOSYL HYDROLASE"/>
    <property type="match status" value="1"/>
</dbReference>
<evidence type="ECO:0000259" key="4">
    <source>
        <dbReference type="Pfam" id="PF22666"/>
    </source>
</evidence>
<keyword evidence="3" id="KW-1133">Transmembrane helix</keyword>
<dbReference type="Pfam" id="PF17132">
    <property type="entry name" value="Glyco_hydro_106"/>
    <property type="match status" value="2"/>
</dbReference>
<dbReference type="PANTHER" id="PTHR43817:SF1">
    <property type="entry name" value="HYDROLASE, FAMILY 43, PUTATIVE (AFU_ORTHOLOGUE AFUA_3G01660)-RELATED"/>
    <property type="match status" value="1"/>
</dbReference>
<dbReference type="NCBIfam" id="NF045579">
    <property type="entry name" value="rhamnoside_JR"/>
    <property type="match status" value="1"/>
</dbReference>
<dbReference type="InterPro" id="IPR054593">
    <property type="entry name" value="Beta-mannosidase-like_N2"/>
</dbReference>
<accession>A0ABU5SHK1</accession>
<keyword evidence="3" id="KW-0812">Transmembrane</keyword>
<evidence type="ECO:0000256" key="2">
    <source>
        <dbReference type="ARBA" id="ARBA00022801"/>
    </source>
</evidence>
<dbReference type="GO" id="GO:0016787">
    <property type="term" value="F:hydrolase activity"/>
    <property type="evidence" value="ECO:0007669"/>
    <property type="project" value="UniProtKB-KW"/>
</dbReference>